<organism evidence="2 3">
    <name type="scientific">Sphenostylis stenocarpa</name>
    <dbReference type="NCBI Taxonomy" id="92480"/>
    <lineage>
        <taxon>Eukaryota</taxon>
        <taxon>Viridiplantae</taxon>
        <taxon>Streptophyta</taxon>
        <taxon>Embryophyta</taxon>
        <taxon>Tracheophyta</taxon>
        <taxon>Spermatophyta</taxon>
        <taxon>Magnoliopsida</taxon>
        <taxon>eudicotyledons</taxon>
        <taxon>Gunneridae</taxon>
        <taxon>Pentapetalae</taxon>
        <taxon>rosids</taxon>
        <taxon>fabids</taxon>
        <taxon>Fabales</taxon>
        <taxon>Fabaceae</taxon>
        <taxon>Papilionoideae</taxon>
        <taxon>50 kb inversion clade</taxon>
        <taxon>NPAAA clade</taxon>
        <taxon>indigoferoid/millettioid clade</taxon>
        <taxon>Phaseoleae</taxon>
        <taxon>Sphenostylis</taxon>
    </lineage>
</organism>
<feature type="non-terminal residue" evidence="2">
    <location>
        <position position="61"/>
    </location>
</feature>
<evidence type="ECO:0000313" key="3">
    <source>
        <dbReference type="Proteomes" id="UP001189624"/>
    </source>
</evidence>
<proteinExistence type="predicted"/>
<keyword evidence="3" id="KW-1185">Reference proteome</keyword>
<dbReference type="AlphaFoldDB" id="A0AA86RYU3"/>
<dbReference type="Proteomes" id="UP001189624">
    <property type="component" value="Chromosome 3"/>
</dbReference>
<sequence>MGHGSEEMRIAWAIIYTKSRIYVFWLSSHRKYKKLRKWEDGDGACQPRKHAVSSSATVEVQ</sequence>
<dbReference type="Gramene" id="rna-AYBTSS11_LOCUS6916">
    <property type="protein sequence ID" value="CAJ1935458.1"/>
    <property type="gene ID" value="gene-AYBTSS11_LOCUS6916"/>
</dbReference>
<dbReference type="EMBL" id="OY731400">
    <property type="protein sequence ID" value="CAJ1935458.1"/>
    <property type="molecule type" value="Genomic_DNA"/>
</dbReference>
<evidence type="ECO:0000256" key="1">
    <source>
        <dbReference type="SAM" id="MobiDB-lite"/>
    </source>
</evidence>
<name>A0AA86RYU3_9FABA</name>
<evidence type="ECO:0000313" key="2">
    <source>
        <dbReference type="EMBL" id="CAJ1935458.1"/>
    </source>
</evidence>
<gene>
    <name evidence="2" type="ORF">AYBTSS11_LOCUS6916</name>
</gene>
<protein>
    <submittedName>
        <fullName evidence="2">Uncharacterized protein</fullName>
    </submittedName>
</protein>
<feature type="region of interest" description="Disordered" evidence="1">
    <location>
        <begin position="41"/>
        <end position="61"/>
    </location>
</feature>
<accession>A0AA86RYU3</accession>
<reference evidence="2" key="1">
    <citation type="submission" date="2023-10" db="EMBL/GenBank/DDBJ databases">
        <authorList>
            <person name="Domelevo Entfellner J.-B."/>
        </authorList>
    </citation>
    <scope>NUCLEOTIDE SEQUENCE</scope>
</reference>
<feature type="compositionally biased region" description="Polar residues" evidence="1">
    <location>
        <begin position="52"/>
        <end position="61"/>
    </location>
</feature>